<accession>A0A073ISS4</accession>
<dbReference type="EMBL" id="JMKI01000022">
    <property type="protein sequence ID" value="KEJ92585.1"/>
    <property type="molecule type" value="Genomic_DNA"/>
</dbReference>
<dbReference type="OrthoDB" id="5422815at2"/>
<comment type="caution">
    <text evidence="1">The sequence shown here is derived from an EMBL/GenBank/DDBJ whole genome shotgun (WGS) entry which is preliminary data.</text>
</comment>
<reference evidence="1 2" key="1">
    <citation type="submission" date="2014-04" db="EMBL/GenBank/DDBJ databases">
        <title>Draft Genome Sequence of Synergistes jonesii.</title>
        <authorList>
            <person name="Coil D.A."/>
            <person name="Eisen J.A."/>
            <person name="Holland-Moritz H.E."/>
        </authorList>
    </citation>
    <scope>NUCLEOTIDE SEQUENCE [LARGE SCALE GENOMIC DNA]</scope>
    <source>
        <strain evidence="1 2">78-1</strain>
    </source>
</reference>
<protein>
    <recommendedName>
        <fullName evidence="3">CRISPR-associated protein</fullName>
    </recommendedName>
</protein>
<dbReference type="STRING" id="2754.EH55_02875"/>
<dbReference type="Proteomes" id="UP000027665">
    <property type="component" value="Unassembled WGS sequence"/>
</dbReference>
<proteinExistence type="predicted"/>
<evidence type="ECO:0000313" key="1">
    <source>
        <dbReference type="EMBL" id="KEJ92585.1"/>
    </source>
</evidence>
<dbReference type="InterPro" id="IPR013389">
    <property type="entry name" value="CRISPR-assoc_prot_Cas8b"/>
</dbReference>
<dbReference type="Pfam" id="PF09484">
    <property type="entry name" value="Cas_TM1802"/>
    <property type="match status" value="1"/>
</dbReference>
<evidence type="ECO:0000313" key="2">
    <source>
        <dbReference type="Proteomes" id="UP000027665"/>
    </source>
</evidence>
<keyword evidence="2" id="KW-1185">Reference proteome</keyword>
<sequence>MYRAPVGANVKWRFSPIYKLGKGCANAKDALLGKGDSWRKDTESRFYKLYNSTLYAFEKEGAFSEGSVDKIMECLKENVDRIAELWNDRRSSYLLIFSPISEDGHFMYPLDVKAYLSYFRSRLKEQGAGGGCSSQNGSVGEKLCALCRSQTSETVNLDKIFAFATFDKENFLPGIKASDKSKGKMFPICQDCYKALSGGKACIDEKYSDSKSIYGVNIYVVPELIMGNANMGHAVQFNEDFLSKGLSNEGHLSNRIMKMDDSVVLHFVFWEKNQAQERLLLMVEDVPPSRLKHIEETWGISANATGRSDLSNDGSANSRLYRIIGLMWSKVMELAGKSDNERNYAKDWMLGIEGKILSGECINVDEVKTFFVSRLQGLCADHEWVQNKSKYFARDVYCIIDFLYRLNGED</sequence>
<dbReference type="AlphaFoldDB" id="A0A073ISS4"/>
<dbReference type="eggNOG" id="ENOG5030M0D">
    <property type="taxonomic scope" value="Bacteria"/>
</dbReference>
<organism evidence="1 2">
    <name type="scientific">Synergistes jonesii</name>
    <dbReference type="NCBI Taxonomy" id="2754"/>
    <lineage>
        <taxon>Bacteria</taxon>
        <taxon>Thermotogati</taxon>
        <taxon>Synergistota</taxon>
        <taxon>Synergistia</taxon>
        <taxon>Synergistales</taxon>
        <taxon>Synergistaceae</taxon>
        <taxon>Synergistes</taxon>
    </lineage>
</organism>
<name>A0A073ISS4_9BACT</name>
<evidence type="ECO:0008006" key="3">
    <source>
        <dbReference type="Google" id="ProtNLM"/>
    </source>
</evidence>
<gene>
    <name evidence="1" type="ORF">EH55_02875</name>
</gene>